<name>A0A0W0YMN6_9GAMM</name>
<evidence type="ECO:0000259" key="2">
    <source>
        <dbReference type="PROSITE" id="PS51724"/>
    </source>
</evidence>
<proteinExistence type="predicted"/>
<protein>
    <submittedName>
        <fullName evidence="3">Sporulation related domain protein</fullName>
    </submittedName>
</protein>
<dbReference type="PROSITE" id="PS51724">
    <property type="entry name" value="SPOR"/>
    <property type="match status" value="1"/>
</dbReference>
<evidence type="ECO:0000256" key="1">
    <source>
        <dbReference type="SAM" id="MobiDB-lite"/>
    </source>
</evidence>
<evidence type="ECO:0000313" key="4">
    <source>
        <dbReference type="Proteomes" id="UP000054621"/>
    </source>
</evidence>
<sequence length="385" mass="42492">MTKKFFLTTSLVAALNFGGGLSYAGTTIWGLSNVPKVNSKSSAPYTVYLGSYTSQKNARKMQSKLQAKGYNAKIKKKRNFYVVYVGPFKTLQAVHQLAPTTHNHPQATSIKHTKSSSIDASATKSAHHHEKQVEQVPSSTQYVLKNGAHNEIKCKDCQLEHNQWFVQLQGGAIFPLNLGSILVSNGSNFPAPANVDRYSTNQSSQGTIALTIGNRIATQSSLINHYTLSGRLQYVFEADAGNSIMQYSLPEFLNYSYDWKLSTLALTADTKLNLFNFSKFSPYVNGGLGVSFNEARAFNETAFPGITPRVSPAYTNHTLTQFTYHVGAGLDFLFVPNWLFSAGYEFESFGDFSSGKGRSTWAGESLRLNSYQTNTLLFGVTYLMN</sequence>
<organism evidence="3 4">
    <name type="scientific">Legionella sainthelensi</name>
    <dbReference type="NCBI Taxonomy" id="28087"/>
    <lineage>
        <taxon>Bacteria</taxon>
        <taxon>Pseudomonadati</taxon>
        <taxon>Pseudomonadota</taxon>
        <taxon>Gammaproteobacteria</taxon>
        <taxon>Legionellales</taxon>
        <taxon>Legionellaceae</taxon>
        <taxon>Legionella</taxon>
    </lineage>
</organism>
<dbReference type="GO" id="GO:0042834">
    <property type="term" value="F:peptidoglycan binding"/>
    <property type="evidence" value="ECO:0007669"/>
    <property type="project" value="InterPro"/>
</dbReference>
<gene>
    <name evidence="3" type="ORF">Lsai_0777</name>
</gene>
<dbReference type="SUPFAM" id="SSF56925">
    <property type="entry name" value="OMPA-like"/>
    <property type="match status" value="1"/>
</dbReference>
<reference evidence="3 4" key="1">
    <citation type="submission" date="2015-11" db="EMBL/GenBank/DDBJ databases">
        <title>Genomic analysis of 38 Legionella species identifies large and diverse effector repertoires.</title>
        <authorList>
            <person name="Burstein D."/>
            <person name="Amaro F."/>
            <person name="Zusman T."/>
            <person name="Lifshitz Z."/>
            <person name="Cohen O."/>
            <person name="Gilbert J.A."/>
            <person name="Pupko T."/>
            <person name="Shuman H.A."/>
            <person name="Segal G."/>
        </authorList>
    </citation>
    <scope>NUCLEOTIDE SEQUENCE [LARGE SCALE GENOMIC DNA]</scope>
    <source>
        <strain evidence="3 4">Mt.St.Helens-4</strain>
    </source>
</reference>
<dbReference type="Proteomes" id="UP000054621">
    <property type="component" value="Unassembled WGS sequence"/>
</dbReference>
<dbReference type="Gene3D" id="2.40.160.20">
    <property type="match status" value="1"/>
</dbReference>
<dbReference type="AlphaFoldDB" id="A0A0W0YMN6"/>
<dbReference type="Pfam" id="PF05036">
    <property type="entry name" value="SPOR"/>
    <property type="match status" value="1"/>
</dbReference>
<dbReference type="RefSeq" id="WP_027272193.1">
    <property type="nucleotide sequence ID" value="NZ_CAAAJE010000034.1"/>
</dbReference>
<feature type="region of interest" description="Disordered" evidence="1">
    <location>
        <begin position="101"/>
        <end position="138"/>
    </location>
</feature>
<dbReference type="InterPro" id="IPR036680">
    <property type="entry name" value="SPOR-like_sf"/>
</dbReference>
<dbReference type="InterPro" id="IPR007730">
    <property type="entry name" value="SPOR-like_dom"/>
</dbReference>
<evidence type="ECO:0000313" key="3">
    <source>
        <dbReference type="EMBL" id="KTD58170.1"/>
    </source>
</evidence>
<dbReference type="OrthoDB" id="5652104at2"/>
<dbReference type="Gene3D" id="3.30.70.1070">
    <property type="entry name" value="Sporulation related repeat"/>
    <property type="match status" value="1"/>
</dbReference>
<feature type="compositionally biased region" description="Polar residues" evidence="1">
    <location>
        <begin position="101"/>
        <end position="124"/>
    </location>
</feature>
<comment type="caution">
    <text evidence="3">The sequence shown here is derived from an EMBL/GenBank/DDBJ whole genome shotgun (WGS) entry which is preliminary data.</text>
</comment>
<dbReference type="PATRIC" id="fig|28087.4.peg.830"/>
<accession>A0A0W0YMN6</accession>
<dbReference type="STRING" id="28087.Lsai_0777"/>
<dbReference type="eggNOG" id="COG3637">
    <property type="taxonomic scope" value="Bacteria"/>
</dbReference>
<dbReference type="SUPFAM" id="SSF110997">
    <property type="entry name" value="Sporulation related repeat"/>
    <property type="match status" value="1"/>
</dbReference>
<dbReference type="InterPro" id="IPR011250">
    <property type="entry name" value="OMP/PagP_B-barrel"/>
</dbReference>
<feature type="domain" description="SPOR" evidence="2">
    <location>
        <begin position="39"/>
        <end position="114"/>
    </location>
</feature>
<dbReference type="EMBL" id="LNYV01000013">
    <property type="protein sequence ID" value="KTD58170.1"/>
    <property type="molecule type" value="Genomic_DNA"/>
</dbReference>